<gene>
    <name evidence="2" type="ORF">SAMN02745124_01720</name>
</gene>
<dbReference type="InterPro" id="IPR037523">
    <property type="entry name" value="VOC_core"/>
</dbReference>
<dbReference type="OrthoDB" id="9804944at2"/>
<organism evidence="2 3">
    <name type="scientific">Desulfofustis glycolicus DSM 9705</name>
    <dbReference type="NCBI Taxonomy" id="1121409"/>
    <lineage>
        <taxon>Bacteria</taxon>
        <taxon>Pseudomonadati</taxon>
        <taxon>Thermodesulfobacteriota</taxon>
        <taxon>Desulfobulbia</taxon>
        <taxon>Desulfobulbales</taxon>
        <taxon>Desulfocapsaceae</taxon>
        <taxon>Desulfofustis</taxon>
    </lineage>
</organism>
<sequence length="126" mass="14369">MIVTGLHHYALRAGAEIIDECVSFYTSVLNLRIGFRPPFEKRGFWLYAGDQALLQLEVCEHEELGRGAARDRLAFACVNLPVAIRRLEDLGIDYTSNHLVEIDQFQIFLKDPSGLRIELNFSCEKL</sequence>
<keyword evidence="3" id="KW-1185">Reference proteome</keyword>
<evidence type="ECO:0000259" key="1">
    <source>
        <dbReference type="PROSITE" id="PS51819"/>
    </source>
</evidence>
<reference evidence="2 3" key="1">
    <citation type="submission" date="2016-11" db="EMBL/GenBank/DDBJ databases">
        <authorList>
            <person name="Jaros S."/>
            <person name="Januszkiewicz K."/>
            <person name="Wedrychowicz H."/>
        </authorList>
    </citation>
    <scope>NUCLEOTIDE SEQUENCE [LARGE SCALE GENOMIC DNA]</scope>
    <source>
        <strain evidence="2 3">DSM 9705</strain>
    </source>
</reference>
<dbReference type="STRING" id="1121409.SAMN02745124_01720"/>
<accession>A0A1M5VIC1</accession>
<evidence type="ECO:0000313" key="3">
    <source>
        <dbReference type="Proteomes" id="UP000184139"/>
    </source>
</evidence>
<dbReference type="Proteomes" id="UP000184139">
    <property type="component" value="Unassembled WGS sequence"/>
</dbReference>
<dbReference type="PROSITE" id="PS51819">
    <property type="entry name" value="VOC"/>
    <property type="match status" value="1"/>
</dbReference>
<dbReference type="InterPro" id="IPR029068">
    <property type="entry name" value="Glyas_Bleomycin-R_OHBP_Dase"/>
</dbReference>
<dbReference type="AlphaFoldDB" id="A0A1M5VIC1"/>
<feature type="domain" description="VOC" evidence="1">
    <location>
        <begin position="5"/>
        <end position="122"/>
    </location>
</feature>
<dbReference type="Gene3D" id="3.10.180.10">
    <property type="entry name" value="2,3-Dihydroxybiphenyl 1,2-Dioxygenase, domain 1"/>
    <property type="match status" value="1"/>
</dbReference>
<dbReference type="RefSeq" id="WP_073375177.1">
    <property type="nucleotide sequence ID" value="NZ_FQXS01000008.1"/>
</dbReference>
<proteinExistence type="predicted"/>
<dbReference type="SUPFAM" id="SSF54593">
    <property type="entry name" value="Glyoxalase/Bleomycin resistance protein/Dihydroxybiphenyl dioxygenase"/>
    <property type="match status" value="1"/>
</dbReference>
<evidence type="ECO:0000313" key="2">
    <source>
        <dbReference type="EMBL" id="SHH75022.1"/>
    </source>
</evidence>
<name>A0A1M5VIC1_9BACT</name>
<dbReference type="EMBL" id="FQXS01000008">
    <property type="protein sequence ID" value="SHH75022.1"/>
    <property type="molecule type" value="Genomic_DNA"/>
</dbReference>
<protein>
    <recommendedName>
        <fullName evidence="1">VOC domain-containing protein</fullName>
    </recommendedName>
</protein>